<dbReference type="InterPro" id="IPR001431">
    <property type="entry name" value="Pept_M16_Zn_BS"/>
</dbReference>
<dbReference type="Gene3D" id="3.30.830.10">
    <property type="entry name" value="Metalloenzyme, LuxS/M16 peptidase-like"/>
    <property type="match status" value="2"/>
</dbReference>
<dbReference type="EMBL" id="SLWV01000002">
    <property type="protein sequence ID" value="TCO79434.1"/>
    <property type="molecule type" value="Genomic_DNA"/>
</dbReference>
<gene>
    <name evidence="5" type="ORF">EV214_102153</name>
</gene>
<proteinExistence type="inferred from homology"/>
<feature type="domain" description="Peptidase M16 C-terminal" evidence="4">
    <location>
        <begin position="171"/>
        <end position="333"/>
    </location>
</feature>
<dbReference type="InterPro" id="IPR011249">
    <property type="entry name" value="Metalloenz_LuxS/M16"/>
</dbReference>
<accession>A0A4R2KZ94</accession>
<dbReference type="GO" id="GO:0004222">
    <property type="term" value="F:metalloendopeptidase activity"/>
    <property type="evidence" value="ECO:0007669"/>
    <property type="project" value="InterPro"/>
</dbReference>
<evidence type="ECO:0000313" key="6">
    <source>
        <dbReference type="Proteomes" id="UP000294919"/>
    </source>
</evidence>
<dbReference type="GO" id="GO:0046872">
    <property type="term" value="F:metal ion binding"/>
    <property type="evidence" value="ECO:0007669"/>
    <property type="project" value="InterPro"/>
</dbReference>
<dbReference type="InterPro" id="IPR007863">
    <property type="entry name" value="Peptidase_M16_C"/>
</dbReference>
<dbReference type="PROSITE" id="PS00143">
    <property type="entry name" value="INSULINASE"/>
    <property type="match status" value="1"/>
</dbReference>
<comment type="similarity">
    <text evidence="1 2">Belongs to the peptidase M16 family.</text>
</comment>
<evidence type="ECO:0000256" key="1">
    <source>
        <dbReference type="ARBA" id="ARBA00007261"/>
    </source>
</evidence>
<dbReference type="Pfam" id="PF05193">
    <property type="entry name" value="Peptidase_M16_C"/>
    <property type="match status" value="1"/>
</dbReference>
<sequence>MGKQFFNSNEYELENGIQLITIKKETHIASIHIGMKIGAMYENMDEKGMSHFIEHMLFKGTGKRDNHRINQDFEERAGSYDAYTDYTATVFSITALAEELETSTDLLSDMMMNATFPEEEIEKERKVILAEFKSDMDDVEQYSFLKINEIAFKKSPLRYDILGRKKTINGFTRDQLKRFYKKHYIPNKCVISIVSPFDHNLVKEMIEKYFKKWEKGKEETILIRIEKNKNVERISYKNNIEQNTILFLYTFHELTHKEELALQVLNHKLGQSANSILFRALREEKGFSYDAYAEIDTTPFIKTLYIYTTAEENEIREAKKVIEACIEKIKAQEIYFDDKNIIHMKKVVKTAVVLMLEDVEGLGNYVLHQKMMDKKINAFIDDMEELDNIQSDDIYKVANRVFCEPTIHILLSKNE</sequence>
<dbReference type="Proteomes" id="UP000294919">
    <property type="component" value="Unassembled WGS sequence"/>
</dbReference>
<organism evidence="5 6">
    <name type="scientific">Marinisporobacter balticus</name>
    <dbReference type="NCBI Taxonomy" id="2018667"/>
    <lineage>
        <taxon>Bacteria</taxon>
        <taxon>Bacillati</taxon>
        <taxon>Bacillota</taxon>
        <taxon>Clostridia</taxon>
        <taxon>Peptostreptococcales</taxon>
        <taxon>Thermotaleaceae</taxon>
        <taxon>Marinisporobacter</taxon>
    </lineage>
</organism>
<evidence type="ECO:0000259" key="3">
    <source>
        <dbReference type="Pfam" id="PF00675"/>
    </source>
</evidence>
<reference evidence="5 6" key="1">
    <citation type="submission" date="2019-03" db="EMBL/GenBank/DDBJ databases">
        <title>Genomic Encyclopedia of Type Strains, Phase IV (KMG-IV): sequencing the most valuable type-strain genomes for metagenomic binning, comparative biology and taxonomic classification.</title>
        <authorList>
            <person name="Goeker M."/>
        </authorList>
    </citation>
    <scope>NUCLEOTIDE SEQUENCE [LARGE SCALE GENOMIC DNA]</scope>
    <source>
        <strain evidence="5 6">DSM 102940</strain>
    </source>
</reference>
<comment type="caution">
    <text evidence="5">The sequence shown here is derived from an EMBL/GenBank/DDBJ whole genome shotgun (WGS) entry which is preliminary data.</text>
</comment>
<dbReference type="GO" id="GO:0006508">
    <property type="term" value="P:proteolysis"/>
    <property type="evidence" value="ECO:0007669"/>
    <property type="project" value="InterPro"/>
</dbReference>
<dbReference type="AlphaFoldDB" id="A0A4R2KZ94"/>
<dbReference type="PANTHER" id="PTHR11851:SF49">
    <property type="entry name" value="MITOCHONDRIAL-PROCESSING PEPTIDASE SUBUNIT ALPHA"/>
    <property type="match status" value="1"/>
</dbReference>
<dbReference type="OrthoDB" id="9811314at2"/>
<dbReference type="PANTHER" id="PTHR11851">
    <property type="entry name" value="METALLOPROTEASE"/>
    <property type="match status" value="1"/>
</dbReference>
<evidence type="ECO:0000313" key="5">
    <source>
        <dbReference type="EMBL" id="TCO79434.1"/>
    </source>
</evidence>
<protein>
    <submittedName>
        <fullName evidence="5">Putative Zn-dependent peptidase</fullName>
    </submittedName>
</protein>
<dbReference type="InterPro" id="IPR011765">
    <property type="entry name" value="Pept_M16_N"/>
</dbReference>
<dbReference type="RefSeq" id="WP_132242314.1">
    <property type="nucleotide sequence ID" value="NZ_SLWV01000002.1"/>
</dbReference>
<feature type="domain" description="Peptidase M16 N-terminal" evidence="3">
    <location>
        <begin position="22"/>
        <end position="163"/>
    </location>
</feature>
<evidence type="ECO:0000256" key="2">
    <source>
        <dbReference type="RuleBase" id="RU004447"/>
    </source>
</evidence>
<dbReference type="InterPro" id="IPR050361">
    <property type="entry name" value="MPP/UQCRC_Complex"/>
</dbReference>
<evidence type="ECO:0000259" key="4">
    <source>
        <dbReference type="Pfam" id="PF05193"/>
    </source>
</evidence>
<keyword evidence="6" id="KW-1185">Reference proteome</keyword>
<dbReference type="SUPFAM" id="SSF63411">
    <property type="entry name" value="LuxS/MPP-like metallohydrolase"/>
    <property type="match status" value="2"/>
</dbReference>
<dbReference type="Pfam" id="PF00675">
    <property type="entry name" value="Peptidase_M16"/>
    <property type="match status" value="1"/>
</dbReference>
<name>A0A4R2KZ94_9FIRM</name>